<keyword evidence="3" id="KW-0238">DNA-binding</keyword>
<dbReference type="InterPro" id="IPR036864">
    <property type="entry name" value="Zn2-C6_fun-type_DNA-bd_sf"/>
</dbReference>
<dbReference type="InterPro" id="IPR001138">
    <property type="entry name" value="Zn2Cys6_DnaBD"/>
</dbReference>
<proteinExistence type="predicted"/>
<evidence type="ECO:0000256" key="3">
    <source>
        <dbReference type="ARBA" id="ARBA00023125"/>
    </source>
</evidence>
<comment type="caution">
    <text evidence="8">The sequence shown here is derived from an EMBL/GenBank/DDBJ whole genome shotgun (WGS) entry which is preliminary data.</text>
</comment>
<dbReference type="AlphaFoldDB" id="A0A8K0J992"/>
<evidence type="ECO:0000256" key="1">
    <source>
        <dbReference type="ARBA" id="ARBA00004123"/>
    </source>
</evidence>
<keyword evidence="5" id="KW-0539">Nucleus</keyword>
<keyword evidence="4" id="KW-0804">Transcription</keyword>
<comment type="subcellular location">
    <subcellularLocation>
        <location evidence="1">Nucleus</location>
    </subcellularLocation>
</comment>
<keyword evidence="2" id="KW-0805">Transcription regulation</keyword>
<reference evidence="8" key="1">
    <citation type="journal article" date="2020" name="bioRxiv">
        <title>Whole genome comparisons of ergot fungi reveals the divergence and evolution of species within the genus Claviceps are the result of varying mechanisms driving genome evolution and host range expansion.</title>
        <authorList>
            <person name="Wyka S.A."/>
            <person name="Mondo S.J."/>
            <person name="Liu M."/>
            <person name="Dettman J."/>
            <person name="Nalam V."/>
            <person name="Broders K.D."/>
        </authorList>
    </citation>
    <scope>NUCLEOTIDE SEQUENCE</scope>
    <source>
        <strain evidence="8">CCC 489</strain>
    </source>
</reference>
<dbReference type="OrthoDB" id="5226580at2759"/>
<evidence type="ECO:0000256" key="2">
    <source>
        <dbReference type="ARBA" id="ARBA00023015"/>
    </source>
</evidence>
<name>A0A8K0J992_9HYPO</name>
<dbReference type="SUPFAM" id="SSF57701">
    <property type="entry name" value="Zn2/Cys6 DNA-binding domain"/>
    <property type="match status" value="1"/>
</dbReference>
<dbReference type="GO" id="GO:0008270">
    <property type="term" value="F:zinc ion binding"/>
    <property type="evidence" value="ECO:0007669"/>
    <property type="project" value="InterPro"/>
</dbReference>
<accession>A0A8K0J992</accession>
<dbReference type="Proteomes" id="UP000811619">
    <property type="component" value="Unassembled WGS sequence"/>
</dbReference>
<feature type="compositionally biased region" description="Low complexity" evidence="6">
    <location>
        <begin position="125"/>
        <end position="142"/>
    </location>
</feature>
<evidence type="ECO:0000313" key="9">
    <source>
        <dbReference type="Proteomes" id="UP000811619"/>
    </source>
</evidence>
<dbReference type="GO" id="GO:0005634">
    <property type="term" value="C:nucleus"/>
    <property type="evidence" value="ECO:0007669"/>
    <property type="project" value="UniProtKB-SubCell"/>
</dbReference>
<feature type="domain" description="Zn(2)-C6 fungal-type" evidence="7">
    <location>
        <begin position="23"/>
        <end position="55"/>
    </location>
</feature>
<dbReference type="PANTHER" id="PTHR31845">
    <property type="entry name" value="FINGER DOMAIN PROTEIN, PUTATIVE-RELATED"/>
    <property type="match status" value="1"/>
</dbReference>
<evidence type="ECO:0000313" key="8">
    <source>
        <dbReference type="EMBL" id="KAG5927639.1"/>
    </source>
</evidence>
<organism evidence="8 9">
    <name type="scientific">Claviceps africana</name>
    <dbReference type="NCBI Taxonomy" id="83212"/>
    <lineage>
        <taxon>Eukaryota</taxon>
        <taxon>Fungi</taxon>
        <taxon>Dikarya</taxon>
        <taxon>Ascomycota</taxon>
        <taxon>Pezizomycotina</taxon>
        <taxon>Sordariomycetes</taxon>
        <taxon>Hypocreomycetidae</taxon>
        <taxon>Hypocreales</taxon>
        <taxon>Clavicipitaceae</taxon>
        <taxon>Claviceps</taxon>
    </lineage>
</organism>
<dbReference type="GO" id="GO:0000976">
    <property type="term" value="F:transcription cis-regulatory region binding"/>
    <property type="evidence" value="ECO:0007669"/>
    <property type="project" value="TreeGrafter"/>
</dbReference>
<evidence type="ECO:0000256" key="4">
    <source>
        <dbReference type="ARBA" id="ARBA00023163"/>
    </source>
</evidence>
<dbReference type="InterPro" id="IPR051089">
    <property type="entry name" value="prtT"/>
</dbReference>
<keyword evidence="9" id="KW-1185">Reference proteome</keyword>
<evidence type="ECO:0000256" key="5">
    <source>
        <dbReference type="ARBA" id="ARBA00023242"/>
    </source>
</evidence>
<protein>
    <recommendedName>
        <fullName evidence="7">Zn(2)-C6 fungal-type domain-containing protein</fullName>
    </recommendedName>
</protein>
<dbReference type="EMBL" id="SRPY01000166">
    <property type="protein sequence ID" value="KAG5927639.1"/>
    <property type="molecule type" value="Genomic_DNA"/>
</dbReference>
<evidence type="ECO:0000259" key="7">
    <source>
        <dbReference type="PROSITE" id="PS00463"/>
    </source>
</evidence>
<dbReference type="GO" id="GO:0000981">
    <property type="term" value="F:DNA-binding transcription factor activity, RNA polymerase II-specific"/>
    <property type="evidence" value="ECO:0007669"/>
    <property type="project" value="InterPro"/>
</dbReference>
<feature type="region of interest" description="Disordered" evidence="6">
    <location>
        <begin position="111"/>
        <end position="174"/>
    </location>
</feature>
<dbReference type="PROSITE" id="PS00463">
    <property type="entry name" value="ZN2_CY6_FUNGAL_1"/>
    <property type="match status" value="1"/>
</dbReference>
<sequence>MAREAVDDHAHASRLPTAKWGAACAACATAKAKCIRSNPDSNSKCDRCQRLLKECTGQIHRPRKKRQVKPSRTAQIEERLNGLVNLLQASGELAGPHSNHTSLKTLSDAAVREHSAMTQDTPSASSTTSYRPSQPSQPSSSPWVIPETYNSNTIPSCTCRPEPGSASPPPDSDDVLLDLFRTQMQPVFPFVIIPPSVSALELHATKPFLMSAVRMVTSFRSFRSMSAQLYRLMSHIADHVLLRSARSLELLQGMLLIIGWHQYHCLMHAQMNNLLSLAMSMVGDLGLNYPPGIREQARLMVARPDEPAGRTNDERRALLGVWFMTSNVSVTFNRIECLKFTPYIQECLRVLENEREYETDITLVFLVQIQRLTERIFELTSKDRGEEDAFGIPSAPMTAYVAAFQNEIDKIRDSLPTSLRDDSIFMSHLNTARLRLYEPPPVDIVLVRSLLESMTAGQIGRGTPLDKLYQASAALRNWFHNWSLVPVSSYFRLPLSCMSQLVYAITMLGRWAQLATPRTVYEGGTPMPTCAGSSMYNSDPQILRAKSLIDNRPATRQNKGDGLKQQSGDQDLIQAVAALQLQLQSQPDLNINIPEILSTICSRCEQVNSIFRQTSSSNEKTENNLWTVSALKIRITRVKLEKWAETVAAAAEGSDRAAGVDNVQQWRGSYPQTSDATGNIGTPGSGLVSSGFAQDQTQIQNFLGSTPWTSDLLDGVDPTIWFDGYLDWGTLVMNSMDDPMGTGNPSQQV</sequence>
<dbReference type="PANTHER" id="PTHR31845:SF10">
    <property type="entry name" value="ZN(II)2CYS6 TRANSCRIPTION FACTOR (EUROFUNG)"/>
    <property type="match status" value="1"/>
</dbReference>
<gene>
    <name evidence="8" type="ORF">E4U42_002006</name>
</gene>
<dbReference type="CDD" id="cd12148">
    <property type="entry name" value="fungal_TF_MHR"/>
    <property type="match status" value="1"/>
</dbReference>
<dbReference type="Gene3D" id="4.10.240.10">
    <property type="entry name" value="Zn(2)-C6 fungal-type DNA-binding domain"/>
    <property type="match status" value="1"/>
</dbReference>
<evidence type="ECO:0000256" key="6">
    <source>
        <dbReference type="SAM" id="MobiDB-lite"/>
    </source>
</evidence>